<dbReference type="STRING" id="1873524.HSR6_0433"/>
<dbReference type="GO" id="GO:0008939">
    <property type="term" value="F:nicotinate-nucleotide-dimethylbenzimidazole phosphoribosyltransferase activity"/>
    <property type="evidence" value="ECO:0007669"/>
    <property type="project" value="UniProtKB-EC"/>
</dbReference>
<evidence type="ECO:0000256" key="9">
    <source>
        <dbReference type="ARBA" id="ARBA00047340"/>
    </source>
</evidence>
<dbReference type="GeneID" id="29828459"/>
<organism evidence="11 12">
    <name type="scientific">Halodesulfurarchaeum formicicum</name>
    <dbReference type="NCBI Taxonomy" id="1873524"/>
    <lineage>
        <taxon>Archaea</taxon>
        <taxon>Methanobacteriati</taxon>
        <taxon>Methanobacteriota</taxon>
        <taxon>Stenosarchaea group</taxon>
        <taxon>Halobacteria</taxon>
        <taxon>Halobacteriales</taxon>
        <taxon>Halobacteriaceae</taxon>
        <taxon>Halodesulfurarchaeum</taxon>
    </lineage>
</organism>
<dbReference type="Proteomes" id="UP000185608">
    <property type="component" value="Chromosome"/>
</dbReference>
<dbReference type="Gene3D" id="1.10.1610.10">
    <property type="match status" value="1"/>
</dbReference>
<reference evidence="11 12" key="1">
    <citation type="submission" date="2016-06" db="EMBL/GenBank/DDBJ databases">
        <title>Discovery of anaerobic lithoheterotrophic haloarchaeon capable of sulfur respiration by hydrogen and formate.</title>
        <authorList>
            <person name="Sorokin D.Y."/>
            <person name="Kublanov I.V."/>
            <person name="Roman P."/>
            <person name="Sinninghe Damste J.S."/>
            <person name="Golyshin P.N."/>
            <person name="Rojo D."/>
            <person name="Ciordia S."/>
            <person name="Mena Md.C."/>
            <person name="Ferrer M."/>
            <person name="Smedile F."/>
            <person name="Messina E."/>
            <person name="La Cono V."/>
            <person name="Yakimov M.M."/>
        </authorList>
    </citation>
    <scope>NUCLEOTIDE SEQUENCE [LARGE SCALE GENOMIC DNA]</scope>
    <source>
        <strain evidence="11 12">HTSR1</strain>
    </source>
</reference>
<dbReference type="PANTHER" id="PTHR43463:SF1">
    <property type="entry name" value="NICOTINATE-NUCLEOTIDE--DIMETHYLBENZIMIDAZOLE PHOSPHORIBOSYLTRANSFERASE"/>
    <property type="match status" value="1"/>
</dbReference>
<protein>
    <recommendedName>
        <fullName evidence="4">Nicotinate-nucleotide--dimethylbenzimidazole phosphoribosyltransferase</fullName>
        <ecNumber evidence="3">2.4.2.21</ecNumber>
    </recommendedName>
    <alternativeName>
        <fullName evidence="8">N(1)-alpha-phosphoribosyltransferase</fullName>
    </alternativeName>
</protein>
<evidence type="ECO:0000256" key="7">
    <source>
        <dbReference type="ARBA" id="ARBA00022679"/>
    </source>
</evidence>
<evidence type="ECO:0000256" key="6">
    <source>
        <dbReference type="ARBA" id="ARBA00022676"/>
    </source>
</evidence>
<evidence type="ECO:0000256" key="3">
    <source>
        <dbReference type="ARBA" id="ARBA00011991"/>
    </source>
</evidence>
<dbReference type="GO" id="GO:0009236">
    <property type="term" value="P:cobalamin biosynthetic process"/>
    <property type="evidence" value="ECO:0007669"/>
    <property type="project" value="UniProtKB-KW"/>
</dbReference>
<evidence type="ECO:0000256" key="2">
    <source>
        <dbReference type="ARBA" id="ARBA00007110"/>
    </source>
</evidence>
<keyword evidence="7 11" id="KW-0808">Transferase</keyword>
<evidence type="ECO:0000256" key="10">
    <source>
        <dbReference type="SAM" id="MobiDB-lite"/>
    </source>
</evidence>
<dbReference type="KEGG" id="halh:HTSR_0448"/>
<dbReference type="NCBIfam" id="TIGR03160">
    <property type="entry name" value="cobT_DBIPRT"/>
    <property type="match status" value="1"/>
</dbReference>
<dbReference type="SUPFAM" id="SSF52733">
    <property type="entry name" value="Nicotinate mononucleotide:5,6-dimethylbenzimidazole phosphoribosyltransferase (CobT)"/>
    <property type="match status" value="1"/>
</dbReference>
<keyword evidence="6 11" id="KW-0328">Glycosyltransferase</keyword>
<proteinExistence type="inferred from homology"/>
<sequence>MEIGIPPLSETAMDQARERQQNLTKPPGSLGRLETFSVEIAGITDEPTPELEEAVIATVAGDHGVVEEGVSAFPQDVTAQMVANFAHGGAGVNALANTVDARNLIVDAGVAAAEYPGMDSVVVDKVGNGTDNIATGAAMSRADAEAAIEVGRSVVAEHAPEADIIGLGDMGIGNTTPSAAVTAAITDHSPEAVTDHGSGIDEETFERKVAVVERALENDAPDPDDGIDVLRSVGGFEIGALAGIALEGASRRTPIVVDGFITGAGALVAAQIEPAVTDYLLPSHSSVESGHAIQHEALGLDPLFDLDLRLGEGTGAALGIAVYKGACATLREMATFEEAGVSN</sequence>
<keyword evidence="5" id="KW-0169">Cobalamin biosynthesis</keyword>
<comment type="pathway">
    <text evidence="1">Nucleoside biosynthesis; alpha-ribazole biosynthesis; alpha-ribazole from 5,6-dimethylbenzimidazole: step 1/2.</text>
</comment>
<dbReference type="InterPro" id="IPR023195">
    <property type="entry name" value="Nict_dMeBzImd_PRibTrfase_N"/>
</dbReference>
<dbReference type="InterPro" id="IPR017846">
    <property type="entry name" value="Nict_dMeBzImd_PRibTrfase_bact"/>
</dbReference>
<dbReference type="Gene3D" id="3.40.50.10210">
    <property type="match status" value="1"/>
</dbReference>
<dbReference type="FunFam" id="3.40.50.10210:FF:000001">
    <property type="entry name" value="Nicotinate-nucleotide--dimethylbenzimidazole phosphoribosyltransferase"/>
    <property type="match status" value="1"/>
</dbReference>
<dbReference type="AlphaFoldDB" id="A0A1D8S2R4"/>
<evidence type="ECO:0000313" key="11">
    <source>
        <dbReference type="EMBL" id="AOW79648.1"/>
    </source>
</evidence>
<dbReference type="NCBIfam" id="NF000996">
    <property type="entry name" value="PRK00105.1"/>
    <property type="match status" value="1"/>
</dbReference>
<dbReference type="InterPro" id="IPR036087">
    <property type="entry name" value="Nict_dMeBzImd_PRibTrfase_sf"/>
</dbReference>
<feature type="region of interest" description="Disordered" evidence="10">
    <location>
        <begin position="1"/>
        <end position="30"/>
    </location>
</feature>
<evidence type="ECO:0000256" key="5">
    <source>
        <dbReference type="ARBA" id="ARBA00022573"/>
    </source>
</evidence>
<dbReference type="Pfam" id="PF02277">
    <property type="entry name" value="DBI_PRT"/>
    <property type="match status" value="1"/>
</dbReference>
<dbReference type="EC" id="2.4.2.21" evidence="3"/>
<dbReference type="PANTHER" id="PTHR43463">
    <property type="entry name" value="NICOTINATE-NUCLEOTIDE--DIMETHYLBENZIMIDAZOLE PHOSPHORIBOSYLTRANSFERASE"/>
    <property type="match status" value="1"/>
</dbReference>
<evidence type="ECO:0000256" key="1">
    <source>
        <dbReference type="ARBA" id="ARBA00005049"/>
    </source>
</evidence>
<dbReference type="RefSeq" id="WP_070364401.1">
    <property type="nucleotide sequence ID" value="NZ_CP016070.1"/>
</dbReference>
<dbReference type="PATRIC" id="fig|1855411.3.peg.446"/>
<comment type="catalytic activity">
    <reaction evidence="9">
        <text>5,6-dimethylbenzimidazole + nicotinate beta-D-ribonucleotide = alpha-ribazole 5'-phosphate + nicotinate + H(+)</text>
        <dbReference type="Rhea" id="RHEA:11196"/>
        <dbReference type="ChEBI" id="CHEBI:15378"/>
        <dbReference type="ChEBI" id="CHEBI:15890"/>
        <dbReference type="ChEBI" id="CHEBI:32544"/>
        <dbReference type="ChEBI" id="CHEBI:57502"/>
        <dbReference type="ChEBI" id="CHEBI:57918"/>
        <dbReference type="EC" id="2.4.2.21"/>
    </reaction>
</comment>
<dbReference type="UniPathway" id="UPA00061">
    <property type="reaction ID" value="UER00516"/>
</dbReference>
<gene>
    <name evidence="11" type="ORF">HTSR_0448</name>
</gene>
<comment type="similarity">
    <text evidence="2">Belongs to the CobT family.</text>
</comment>
<dbReference type="HAMAP" id="MF_00230">
    <property type="entry name" value="CobT"/>
    <property type="match status" value="1"/>
</dbReference>
<name>A0A1D8S2R4_9EURY</name>
<dbReference type="EMBL" id="CP016070">
    <property type="protein sequence ID" value="AOW79648.1"/>
    <property type="molecule type" value="Genomic_DNA"/>
</dbReference>
<evidence type="ECO:0000313" key="12">
    <source>
        <dbReference type="Proteomes" id="UP000185608"/>
    </source>
</evidence>
<dbReference type="CDD" id="cd02439">
    <property type="entry name" value="DMB-PRT_CobT"/>
    <property type="match status" value="1"/>
</dbReference>
<evidence type="ECO:0000256" key="4">
    <source>
        <dbReference type="ARBA" id="ARBA00015486"/>
    </source>
</evidence>
<accession>A0A1D8S2R4</accession>
<evidence type="ECO:0000256" key="8">
    <source>
        <dbReference type="ARBA" id="ARBA00030686"/>
    </source>
</evidence>
<dbReference type="InterPro" id="IPR003200">
    <property type="entry name" value="Nict_dMeBzImd_PRibTrfase"/>
</dbReference>